<feature type="transmembrane region" description="Helical" evidence="1">
    <location>
        <begin position="48"/>
        <end position="72"/>
    </location>
</feature>
<dbReference type="Proteomes" id="UP000244081">
    <property type="component" value="Unassembled WGS sequence"/>
</dbReference>
<proteinExistence type="predicted"/>
<dbReference type="EMBL" id="QAYG01000004">
    <property type="protein sequence ID" value="PTW60491.1"/>
    <property type="molecule type" value="Genomic_DNA"/>
</dbReference>
<keyword evidence="1" id="KW-1133">Transmembrane helix</keyword>
<keyword evidence="1" id="KW-0472">Membrane</keyword>
<gene>
    <name evidence="2" type="ORF">C8N35_104114</name>
</gene>
<dbReference type="AlphaFoldDB" id="A0A2T5V9T6"/>
<sequence length="86" mass="9093">MGLIETGHRDTGFSLSIVDVGRTALELVPMPVPMFVTMRDTSRVERGVFGLAHSLMIMMVVMAVIVAMALTFDGGLTATANATHGA</sequence>
<comment type="caution">
    <text evidence="2">The sequence shown here is derived from an EMBL/GenBank/DDBJ whole genome shotgun (WGS) entry which is preliminary data.</text>
</comment>
<evidence type="ECO:0000313" key="3">
    <source>
        <dbReference type="Proteomes" id="UP000244081"/>
    </source>
</evidence>
<accession>A0A2T5V9T6</accession>
<keyword evidence="1" id="KW-0812">Transmembrane</keyword>
<evidence type="ECO:0000256" key="1">
    <source>
        <dbReference type="SAM" id="Phobius"/>
    </source>
</evidence>
<name>A0A2T5V9T6_9HYPH</name>
<organism evidence="2 3">
    <name type="scientific">Breoghania corrubedonensis</name>
    <dbReference type="NCBI Taxonomy" id="665038"/>
    <lineage>
        <taxon>Bacteria</taxon>
        <taxon>Pseudomonadati</taxon>
        <taxon>Pseudomonadota</taxon>
        <taxon>Alphaproteobacteria</taxon>
        <taxon>Hyphomicrobiales</taxon>
        <taxon>Stappiaceae</taxon>
        <taxon>Breoghania</taxon>
    </lineage>
</organism>
<reference evidence="2 3" key="1">
    <citation type="submission" date="2018-04" db="EMBL/GenBank/DDBJ databases">
        <title>Genomic Encyclopedia of Archaeal and Bacterial Type Strains, Phase II (KMG-II): from individual species to whole genera.</title>
        <authorList>
            <person name="Goeker M."/>
        </authorList>
    </citation>
    <scope>NUCLEOTIDE SEQUENCE [LARGE SCALE GENOMIC DNA]</scope>
    <source>
        <strain evidence="2 3">DSM 23382</strain>
    </source>
</reference>
<keyword evidence="3" id="KW-1185">Reference proteome</keyword>
<protein>
    <submittedName>
        <fullName evidence="2">Uncharacterized protein</fullName>
    </submittedName>
</protein>
<evidence type="ECO:0000313" key="2">
    <source>
        <dbReference type="EMBL" id="PTW60491.1"/>
    </source>
</evidence>